<dbReference type="InterPro" id="IPR027417">
    <property type="entry name" value="P-loop_NTPase"/>
</dbReference>
<sequence>MIIGIINSKGGVGKTTTTINLATVFANQGKDVAVLDLDPQGSASDWADRAADAGTPLPFSVEATNIKRLPRVVGIHEFTIIDTPPGDPAIMDATIAVSDFVIVPVQSSPIELVRVGETLPSLTNTPHGVLITSARFGTRQLEETVEGLEEQGISTFDTKIPIREGIRSAFGTVPTKFEGYDFLAQEIMEAMS</sequence>
<keyword evidence="2" id="KW-0614">Plasmid</keyword>
<dbReference type="OrthoDB" id="9804460at2"/>
<dbReference type="KEGG" id="cdx:CDES_14325"/>
<dbReference type="CDD" id="cd02042">
    <property type="entry name" value="ParAB_family"/>
    <property type="match status" value="1"/>
</dbReference>
<dbReference type="PANTHER" id="PTHR13696:SF96">
    <property type="entry name" value="COBQ_COBB_MIND_PARA NUCLEOTIDE BINDING DOMAIN-CONTAINING PROTEIN"/>
    <property type="match status" value="1"/>
</dbReference>
<reference evidence="2 3" key="1">
    <citation type="submission" date="2014-08" db="EMBL/GenBank/DDBJ databases">
        <title>Complete genome sequence of Corynebacterium deserti GIMN1.010 (=DSM 45689), isolated from desert sand in western China.</title>
        <authorList>
            <person name="Ruckert C."/>
            <person name="Albersmeier A."/>
            <person name="Kalinowski J."/>
        </authorList>
    </citation>
    <scope>NUCLEOTIDE SEQUENCE [LARGE SCALE GENOMIC DNA]</scope>
    <source>
        <strain evidence="2 3">GIMN1.010</strain>
        <plasmid evidence="2 3">pCdes1</plasmid>
    </source>
</reference>
<dbReference type="EMBL" id="CP009221">
    <property type="protein sequence ID" value="ALC07180.1"/>
    <property type="molecule type" value="Genomic_DNA"/>
</dbReference>
<name>A0A0M4CS97_9CORY</name>
<dbReference type="Gene3D" id="3.40.50.300">
    <property type="entry name" value="P-loop containing nucleotide triphosphate hydrolases"/>
    <property type="match status" value="1"/>
</dbReference>
<dbReference type="PANTHER" id="PTHR13696">
    <property type="entry name" value="P-LOOP CONTAINING NUCLEOSIDE TRIPHOSPHATE HYDROLASE"/>
    <property type="match status" value="1"/>
</dbReference>
<evidence type="ECO:0000313" key="2">
    <source>
        <dbReference type="EMBL" id="ALC07180.1"/>
    </source>
</evidence>
<dbReference type="SUPFAM" id="SSF52540">
    <property type="entry name" value="P-loop containing nucleoside triphosphate hydrolases"/>
    <property type="match status" value="1"/>
</dbReference>
<dbReference type="AlphaFoldDB" id="A0A0M4CS97"/>
<organism evidence="2 3">
    <name type="scientific">Corynebacterium deserti GIMN1.010</name>
    <dbReference type="NCBI Taxonomy" id="931089"/>
    <lineage>
        <taxon>Bacteria</taxon>
        <taxon>Bacillati</taxon>
        <taxon>Actinomycetota</taxon>
        <taxon>Actinomycetes</taxon>
        <taxon>Mycobacteriales</taxon>
        <taxon>Corynebacteriaceae</taxon>
        <taxon>Corynebacterium</taxon>
    </lineage>
</organism>
<evidence type="ECO:0000259" key="1">
    <source>
        <dbReference type="Pfam" id="PF01656"/>
    </source>
</evidence>
<evidence type="ECO:0000313" key="3">
    <source>
        <dbReference type="Proteomes" id="UP000068067"/>
    </source>
</evidence>
<geneLocation type="plasmid" evidence="2 3">
    <name>pCdes1</name>
</geneLocation>
<accession>A0A0M4CS97</accession>
<gene>
    <name evidence="2" type="primary">parA</name>
    <name evidence="2" type="ORF">CDES_14325</name>
</gene>
<protein>
    <submittedName>
        <fullName evidence="2">Plasmid partition protein</fullName>
    </submittedName>
</protein>
<feature type="domain" description="CobQ/CobB/MinD/ParA nucleotide binding" evidence="1">
    <location>
        <begin position="3"/>
        <end position="168"/>
    </location>
</feature>
<keyword evidence="3" id="KW-1185">Reference proteome</keyword>
<dbReference type="Proteomes" id="UP000068067">
    <property type="component" value="Plasmid pCdes1"/>
</dbReference>
<dbReference type="PIRSF" id="PIRSF009320">
    <property type="entry name" value="Nuc_binding_HP_1000"/>
    <property type="match status" value="1"/>
</dbReference>
<dbReference type="InterPro" id="IPR050678">
    <property type="entry name" value="DNA_Partitioning_ATPase"/>
</dbReference>
<proteinExistence type="predicted"/>
<dbReference type="PATRIC" id="fig|931089.4.peg.2888"/>
<dbReference type="RefSeq" id="WP_053546269.1">
    <property type="nucleotide sequence ID" value="NZ_CP009221.1"/>
</dbReference>
<dbReference type="InterPro" id="IPR002586">
    <property type="entry name" value="CobQ/CobB/MinD/ParA_Nub-bd_dom"/>
</dbReference>
<dbReference type="Pfam" id="PF01656">
    <property type="entry name" value="CbiA"/>
    <property type="match status" value="1"/>
</dbReference>